<feature type="domain" description="DUF4131" evidence="8">
    <location>
        <begin position="31"/>
        <end position="196"/>
    </location>
</feature>
<feature type="transmembrane region" description="Helical" evidence="6">
    <location>
        <begin position="31"/>
        <end position="52"/>
    </location>
</feature>
<feature type="transmembrane region" description="Helical" evidence="6">
    <location>
        <begin position="64"/>
        <end position="84"/>
    </location>
</feature>
<evidence type="ECO:0000313" key="9">
    <source>
        <dbReference type="EMBL" id="KRT14148.1"/>
    </source>
</evidence>
<dbReference type="InterPro" id="IPR052159">
    <property type="entry name" value="Competence_DNA_uptake"/>
</dbReference>
<dbReference type="AlphaFoldDB" id="A0A0T5VKP2"/>
<dbReference type="InterPro" id="IPR004477">
    <property type="entry name" value="ComEC_N"/>
</dbReference>
<dbReference type="Pfam" id="PF13567">
    <property type="entry name" value="DUF4131"/>
    <property type="match status" value="1"/>
</dbReference>
<accession>A0A0T5VKP2</accession>
<name>A0A0T5VKP2_9SPHI</name>
<feature type="transmembrane region" description="Helical" evidence="6">
    <location>
        <begin position="261"/>
        <end position="285"/>
    </location>
</feature>
<dbReference type="PANTHER" id="PTHR30619:SF1">
    <property type="entry name" value="RECOMBINATION PROTEIN 2"/>
    <property type="match status" value="1"/>
</dbReference>
<evidence type="ECO:0000313" key="10">
    <source>
        <dbReference type="Proteomes" id="UP000051950"/>
    </source>
</evidence>
<feature type="transmembrane region" description="Helical" evidence="6">
    <location>
        <begin position="396"/>
        <end position="415"/>
    </location>
</feature>
<feature type="transmembrane region" description="Helical" evidence="6">
    <location>
        <begin position="508"/>
        <end position="525"/>
    </location>
</feature>
<gene>
    <name evidence="9" type="ORF">ASU31_21040</name>
</gene>
<evidence type="ECO:0000256" key="5">
    <source>
        <dbReference type="ARBA" id="ARBA00023136"/>
    </source>
</evidence>
<feature type="domain" description="ComEC/Rec2-related protein" evidence="7">
    <location>
        <begin position="239"/>
        <end position="501"/>
    </location>
</feature>
<feature type="transmembrane region" description="Helical" evidence="6">
    <location>
        <begin position="364"/>
        <end position="384"/>
    </location>
</feature>
<reference evidence="9 10" key="1">
    <citation type="submission" date="2015-11" db="EMBL/GenBank/DDBJ databases">
        <title>Sequence of Pedobacter ginsenosidimutans.</title>
        <authorList>
            <person name="Carson E."/>
            <person name="Keyser V."/>
            <person name="Newman J."/>
            <person name="Miller J."/>
        </authorList>
    </citation>
    <scope>NUCLEOTIDE SEQUENCE [LARGE SCALE GENOMIC DNA]</scope>
    <source>
        <strain evidence="9 10">KACC 14530</strain>
    </source>
</reference>
<keyword evidence="3 6" id="KW-0812">Transmembrane</keyword>
<evidence type="ECO:0000259" key="7">
    <source>
        <dbReference type="Pfam" id="PF03772"/>
    </source>
</evidence>
<dbReference type="STRING" id="687842.ASU31_21040"/>
<dbReference type="GO" id="GO:0005886">
    <property type="term" value="C:plasma membrane"/>
    <property type="evidence" value="ECO:0007669"/>
    <property type="project" value="UniProtKB-SubCell"/>
</dbReference>
<comment type="subcellular location">
    <subcellularLocation>
        <location evidence="1">Cell membrane</location>
        <topology evidence="1">Multi-pass membrane protein</topology>
    </subcellularLocation>
</comment>
<evidence type="ECO:0000256" key="1">
    <source>
        <dbReference type="ARBA" id="ARBA00004651"/>
    </source>
</evidence>
<sequence length="695" mass="79754">MFKSEYVFVRILFPFLLGICVFYFFPKSLYIQLWASVLLVVLLSILLLNITYKRLNVYRYKGAIGILIFILFISLGGLLCLLHNESLNQNYFAKTQCSYLKVWVNNEPQKSSNIIRFKAKVVSGYQKDRQIRLSGQMLLTVKLDSLKPIKLKYGDEIMIPATYTEIEPPYNPAEFDFKAWLGSQDIYHQAFIDQDHIVSNQNNIGNFIIKMALNLREKQVAKYRSLIKGDEAFAVASTLILGYRADLSKEILSAYSKTGTIHALSVSGAHVAIIYVVLDFLFFFLNKNRSLRIVKLLLICTLIWGYALLTGLSPSVVRSAVMISILITAKVLSKKTNSYNVLAFSAFCQLVYNPFLILDVGFQLSYLAVFGLIYLQPKIYSLLYIDHIWLDKLWRFTAMSLAAQVVTFPLSIYYFHQFPLYFLFANLFITIPLVLMMYLGIAVLIPAFRFLAPVLEWIINFTNAILKWIASLPYASFSSIWINLPEFVLLSLSLGLFIYALVKYNKRFLFSSLMLFVCYQLLVVHNDLNAFHQNKIIFFSLRKNYAAAFINGKEAVLVSDLSAEDKNYNFSVVPALTQLQVDKIHFISFNKDTVLGHLVLKNSQIAFFNYKVLLIDENLNDKNINGNATFSSIWLSGNTKFNLARMGLDIKYKTAIIDATNKDYKIQIFKKHMENNDIDVHVLKKNKAYLVQLTQ</sequence>
<keyword evidence="5 6" id="KW-0472">Membrane</keyword>
<dbReference type="EMBL" id="LMZQ01000024">
    <property type="protein sequence ID" value="KRT14148.1"/>
    <property type="molecule type" value="Genomic_DNA"/>
</dbReference>
<dbReference type="Proteomes" id="UP000051950">
    <property type="component" value="Unassembled WGS sequence"/>
</dbReference>
<protein>
    <recommendedName>
        <fullName evidence="11">Competence protein ComEC</fullName>
    </recommendedName>
</protein>
<evidence type="ECO:0000259" key="8">
    <source>
        <dbReference type="Pfam" id="PF13567"/>
    </source>
</evidence>
<dbReference type="Pfam" id="PF03772">
    <property type="entry name" value="Competence"/>
    <property type="match status" value="1"/>
</dbReference>
<evidence type="ECO:0008006" key="11">
    <source>
        <dbReference type="Google" id="ProtNLM"/>
    </source>
</evidence>
<evidence type="ECO:0000256" key="2">
    <source>
        <dbReference type="ARBA" id="ARBA00022475"/>
    </source>
</evidence>
<evidence type="ECO:0000256" key="3">
    <source>
        <dbReference type="ARBA" id="ARBA00022692"/>
    </source>
</evidence>
<dbReference type="NCBIfam" id="TIGR00360">
    <property type="entry name" value="ComEC_N-term"/>
    <property type="match status" value="1"/>
</dbReference>
<feature type="transmembrane region" description="Helical" evidence="6">
    <location>
        <begin position="7"/>
        <end position="25"/>
    </location>
</feature>
<feature type="transmembrane region" description="Helical" evidence="6">
    <location>
        <begin position="480"/>
        <end position="501"/>
    </location>
</feature>
<evidence type="ECO:0000256" key="4">
    <source>
        <dbReference type="ARBA" id="ARBA00022989"/>
    </source>
</evidence>
<proteinExistence type="predicted"/>
<organism evidence="9 10">
    <name type="scientific">Pedobacter ginsenosidimutans</name>
    <dbReference type="NCBI Taxonomy" id="687842"/>
    <lineage>
        <taxon>Bacteria</taxon>
        <taxon>Pseudomonadati</taxon>
        <taxon>Bacteroidota</taxon>
        <taxon>Sphingobacteriia</taxon>
        <taxon>Sphingobacteriales</taxon>
        <taxon>Sphingobacteriaceae</taxon>
        <taxon>Pedobacter</taxon>
    </lineage>
</organism>
<keyword evidence="2" id="KW-1003">Cell membrane</keyword>
<keyword evidence="10" id="KW-1185">Reference proteome</keyword>
<evidence type="ECO:0000256" key="6">
    <source>
        <dbReference type="SAM" id="Phobius"/>
    </source>
</evidence>
<dbReference type="InterPro" id="IPR025405">
    <property type="entry name" value="DUF4131"/>
</dbReference>
<feature type="transmembrane region" description="Helical" evidence="6">
    <location>
        <begin position="315"/>
        <end position="332"/>
    </location>
</feature>
<feature type="transmembrane region" description="Helical" evidence="6">
    <location>
        <begin position="421"/>
        <end position="445"/>
    </location>
</feature>
<comment type="caution">
    <text evidence="9">The sequence shown here is derived from an EMBL/GenBank/DDBJ whole genome shotgun (WGS) entry which is preliminary data.</text>
</comment>
<dbReference type="OrthoDB" id="9761531at2"/>
<keyword evidence="4 6" id="KW-1133">Transmembrane helix</keyword>
<feature type="transmembrane region" description="Helical" evidence="6">
    <location>
        <begin position="292"/>
        <end position="309"/>
    </location>
</feature>
<dbReference type="PANTHER" id="PTHR30619">
    <property type="entry name" value="DNA INTERNALIZATION/COMPETENCE PROTEIN COMEC/REC2"/>
    <property type="match status" value="1"/>
</dbReference>